<dbReference type="AlphaFoldDB" id="A0A8H7DT79"/>
<dbReference type="OrthoDB" id="2935496at2759"/>
<name>A0A8H7DT79_PLEOS</name>
<organism evidence="1 2">
    <name type="scientific">Pleurotus ostreatus</name>
    <name type="common">Oyster mushroom</name>
    <name type="synonym">White-rot fungus</name>
    <dbReference type="NCBI Taxonomy" id="5322"/>
    <lineage>
        <taxon>Eukaryota</taxon>
        <taxon>Fungi</taxon>
        <taxon>Dikarya</taxon>
        <taxon>Basidiomycota</taxon>
        <taxon>Agaricomycotina</taxon>
        <taxon>Agaricomycetes</taxon>
        <taxon>Agaricomycetidae</taxon>
        <taxon>Agaricales</taxon>
        <taxon>Pleurotineae</taxon>
        <taxon>Pleurotaceae</taxon>
        <taxon>Pleurotus</taxon>
    </lineage>
</organism>
<dbReference type="GeneID" id="59377752"/>
<dbReference type="VEuPathDB" id="FungiDB:PC9H_007934"/>
<evidence type="ECO:0000313" key="2">
    <source>
        <dbReference type="Proteomes" id="UP000623687"/>
    </source>
</evidence>
<protein>
    <submittedName>
        <fullName evidence="1">Uncharacterized protein</fullName>
    </submittedName>
</protein>
<dbReference type="Proteomes" id="UP000623687">
    <property type="component" value="Unassembled WGS sequence"/>
</dbReference>
<accession>A0A8H7DT79</accession>
<sequence length="314" mass="33697">MPGEGRTTPVNDPENNPLEQRVVGLESSMQEILSLLRTAASTPPQPPPVPPVPVVPANPITPNPQGAPPLLSYVPPPTSNTTTGALSIPDLFPDVDATIVASIGKHEFKPQQLGKLIPSITAKATTTTYALEDGALRATDTAPIKDLPDFSTFMRALGVYFQILFRFVATTGSIQAVADVAVSTQGYTNLLHEYSRYFSYPAILTYHIAHHSRRIREMLRGDYSLWADEDRALVGQLHRSNIFQEVKSSSASSSKQKSAAPASVTRDVSSQTCNRFNDGRCSTTPCKSGRIHKCSACGSTAHGKSACTQASSST</sequence>
<comment type="caution">
    <text evidence="1">The sequence shown here is derived from an EMBL/GenBank/DDBJ whole genome shotgun (WGS) entry which is preliminary data.</text>
</comment>
<dbReference type="RefSeq" id="XP_036631077.1">
    <property type="nucleotide sequence ID" value="XM_036777457.1"/>
</dbReference>
<dbReference type="EMBL" id="JACETU010000005">
    <property type="protein sequence ID" value="KAF7428705.1"/>
    <property type="molecule type" value="Genomic_DNA"/>
</dbReference>
<proteinExistence type="predicted"/>
<gene>
    <name evidence="1" type="ORF">PC9H_007934</name>
</gene>
<reference evidence="1" key="1">
    <citation type="submission" date="2019-07" db="EMBL/GenBank/DDBJ databases">
        <authorList>
            <person name="Palmer J.M."/>
        </authorList>
    </citation>
    <scope>NUCLEOTIDE SEQUENCE</scope>
    <source>
        <strain evidence="1">PC9</strain>
    </source>
</reference>
<evidence type="ECO:0000313" key="1">
    <source>
        <dbReference type="EMBL" id="KAF7428705.1"/>
    </source>
</evidence>
<keyword evidence="2" id="KW-1185">Reference proteome</keyword>